<evidence type="ECO:0000313" key="2">
    <source>
        <dbReference type="Proteomes" id="UP001054252"/>
    </source>
</evidence>
<dbReference type="Proteomes" id="UP001054252">
    <property type="component" value="Unassembled WGS sequence"/>
</dbReference>
<dbReference type="AlphaFoldDB" id="A0AAV5KYX7"/>
<gene>
    <name evidence="1" type="ORF">SLEP1_g39034</name>
</gene>
<reference evidence="1 2" key="1">
    <citation type="journal article" date="2021" name="Commun. Biol.">
        <title>The genome of Shorea leprosula (Dipterocarpaceae) highlights the ecological relevance of drought in aseasonal tropical rainforests.</title>
        <authorList>
            <person name="Ng K.K.S."/>
            <person name="Kobayashi M.J."/>
            <person name="Fawcett J.A."/>
            <person name="Hatakeyama M."/>
            <person name="Paape T."/>
            <person name="Ng C.H."/>
            <person name="Ang C.C."/>
            <person name="Tnah L.H."/>
            <person name="Lee C.T."/>
            <person name="Nishiyama T."/>
            <person name="Sese J."/>
            <person name="O'Brien M.J."/>
            <person name="Copetti D."/>
            <person name="Mohd Noor M.I."/>
            <person name="Ong R.C."/>
            <person name="Putra M."/>
            <person name="Sireger I.Z."/>
            <person name="Indrioko S."/>
            <person name="Kosugi Y."/>
            <person name="Izuno A."/>
            <person name="Isagi Y."/>
            <person name="Lee S.L."/>
            <person name="Shimizu K.K."/>
        </authorList>
    </citation>
    <scope>NUCLEOTIDE SEQUENCE [LARGE SCALE GENOMIC DNA]</scope>
    <source>
        <strain evidence="1">214</strain>
    </source>
</reference>
<proteinExistence type="predicted"/>
<keyword evidence="2" id="KW-1185">Reference proteome</keyword>
<dbReference type="EMBL" id="BPVZ01000086">
    <property type="protein sequence ID" value="GKV30190.1"/>
    <property type="molecule type" value="Genomic_DNA"/>
</dbReference>
<accession>A0AAV5KYX7</accession>
<name>A0AAV5KYX7_9ROSI</name>
<sequence>MLMSCGSIKMERNIWCFLYNLLLKTGIWKLTAA</sequence>
<protein>
    <submittedName>
        <fullName evidence="1">Uncharacterized protein</fullName>
    </submittedName>
</protein>
<organism evidence="1 2">
    <name type="scientific">Rubroshorea leprosula</name>
    <dbReference type="NCBI Taxonomy" id="152421"/>
    <lineage>
        <taxon>Eukaryota</taxon>
        <taxon>Viridiplantae</taxon>
        <taxon>Streptophyta</taxon>
        <taxon>Embryophyta</taxon>
        <taxon>Tracheophyta</taxon>
        <taxon>Spermatophyta</taxon>
        <taxon>Magnoliopsida</taxon>
        <taxon>eudicotyledons</taxon>
        <taxon>Gunneridae</taxon>
        <taxon>Pentapetalae</taxon>
        <taxon>rosids</taxon>
        <taxon>malvids</taxon>
        <taxon>Malvales</taxon>
        <taxon>Dipterocarpaceae</taxon>
        <taxon>Rubroshorea</taxon>
    </lineage>
</organism>
<evidence type="ECO:0000313" key="1">
    <source>
        <dbReference type="EMBL" id="GKV30190.1"/>
    </source>
</evidence>
<comment type="caution">
    <text evidence="1">The sequence shown here is derived from an EMBL/GenBank/DDBJ whole genome shotgun (WGS) entry which is preliminary data.</text>
</comment>